<dbReference type="Gene3D" id="3.40.50.2000">
    <property type="entry name" value="Glycogen Phosphorylase B"/>
    <property type="match status" value="1"/>
</dbReference>
<accession>A0A1S9P6Y8</accession>
<evidence type="ECO:0000313" key="1">
    <source>
        <dbReference type="EMBL" id="OOQ56709.1"/>
    </source>
</evidence>
<comment type="caution">
    <text evidence="1">The sequence shown here is derived from an EMBL/GenBank/DDBJ whole genome shotgun (WGS) entry which is preliminary data.</text>
</comment>
<dbReference type="RefSeq" id="WP_078351121.1">
    <property type="nucleotide sequence ID" value="NZ_MBTF01000038.1"/>
</dbReference>
<dbReference type="AlphaFoldDB" id="A0A1S9P6Y8"/>
<protein>
    <recommendedName>
        <fullName evidence="3">Teichuronic acid biosynthesis glycosyltransferase tuaH</fullName>
    </recommendedName>
</protein>
<keyword evidence="2" id="KW-1185">Reference proteome</keyword>
<dbReference type="OrthoDB" id="9816564at2"/>
<dbReference type="SUPFAM" id="SSF53756">
    <property type="entry name" value="UDP-Glycosyltransferase/glycogen phosphorylase"/>
    <property type="match status" value="1"/>
</dbReference>
<evidence type="ECO:0008006" key="3">
    <source>
        <dbReference type="Google" id="ProtNLM"/>
    </source>
</evidence>
<name>A0A1S9P6Y8_9SPHI</name>
<dbReference type="Proteomes" id="UP000189739">
    <property type="component" value="Unassembled WGS sequence"/>
</dbReference>
<organism evidence="1 2">
    <name type="scientific">Mucilaginibacter pedocola</name>
    <dbReference type="NCBI Taxonomy" id="1792845"/>
    <lineage>
        <taxon>Bacteria</taxon>
        <taxon>Pseudomonadati</taxon>
        <taxon>Bacteroidota</taxon>
        <taxon>Sphingobacteriia</taxon>
        <taxon>Sphingobacteriales</taxon>
        <taxon>Sphingobacteriaceae</taxon>
        <taxon>Mucilaginibacter</taxon>
    </lineage>
</organism>
<gene>
    <name evidence="1" type="ORF">BC343_17080</name>
</gene>
<dbReference type="Pfam" id="PF13692">
    <property type="entry name" value="Glyco_trans_1_4"/>
    <property type="match status" value="1"/>
</dbReference>
<dbReference type="STRING" id="1792845.BC343_17080"/>
<evidence type="ECO:0000313" key="2">
    <source>
        <dbReference type="Proteomes" id="UP000189739"/>
    </source>
</evidence>
<reference evidence="1 2" key="1">
    <citation type="submission" date="2016-07" db="EMBL/GenBank/DDBJ databases">
        <title>Genomic analysis of zinc-resistant bacterium Mucilaginibacter pedocola TBZ30.</title>
        <authorList>
            <person name="Huang J."/>
            <person name="Tang J."/>
        </authorList>
    </citation>
    <scope>NUCLEOTIDE SEQUENCE [LARGE SCALE GENOMIC DNA]</scope>
    <source>
        <strain evidence="1 2">TBZ30</strain>
    </source>
</reference>
<sequence>MQKQNHIVCCALPAWQGEYLRSTVELMKCLAATNLVLYVDYAYSISDCFKAVLGKKKFDWKRVLGFKSRLQTIERNGENGLYLLSLPPVLPAFATSSYKIFKAINKLNAAITGYFINKAIAKLKMANVVEFNAYQPFLGNYWKLKNVGFKVFYMYDEFTGVPYFKGFAGREEAEYLSHAGLGVVTSAELKTRKQVADTPVEVVNNGVHFDAFYNQTTKLFAGQGGNKIVGYTGNIDGRLDVALLEQVIKTMPTTAFAFIGKVSDESVKTRLAKFNNVFFAPPVAPEEVPYLLDKFDAGIIPYVCDHLTAAIYPLKANEYLAMGLPVVMTPFASLGEIDEAILFADNALKFKRCLEQALAETDVQEKLHRIALAKQADWHSRAEQLQDLIEKYRAAKAA</sequence>
<dbReference type="EMBL" id="MBTF01000038">
    <property type="protein sequence ID" value="OOQ56709.1"/>
    <property type="molecule type" value="Genomic_DNA"/>
</dbReference>
<proteinExistence type="predicted"/>